<dbReference type="PANTHER" id="PTHR47326:SF1">
    <property type="entry name" value="HTH PSQ-TYPE DOMAIN-CONTAINING PROTEIN"/>
    <property type="match status" value="1"/>
</dbReference>
<dbReference type="PANTHER" id="PTHR47326">
    <property type="entry name" value="TRANSPOSABLE ELEMENT TC3 TRANSPOSASE-LIKE PROTEIN"/>
    <property type="match status" value="1"/>
</dbReference>
<keyword evidence="3" id="KW-1185">Reference proteome</keyword>
<dbReference type="InParanoid" id="A0A7M7PYA8"/>
<evidence type="ECO:0000313" key="2">
    <source>
        <dbReference type="EnsemblMetazoa" id="XP_031777035"/>
    </source>
</evidence>
<dbReference type="Gene3D" id="3.30.420.10">
    <property type="entry name" value="Ribonuclease H-like superfamily/Ribonuclease H"/>
    <property type="match status" value="1"/>
</dbReference>
<feature type="region of interest" description="Disordered" evidence="1">
    <location>
        <begin position="1"/>
        <end position="20"/>
    </location>
</feature>
<dbReference type="InterPro" id="IPR036397">
    <property type="entry name" value="RNaseH_sf"/>
</dbReference>
<proteinExistence type="predicted"/>
<protein>
    <recommendedName>
        <fullName evidence="4">Transposase</fullName>
    </recommendedName>
</protein>
<dbReference type="RefSeq" id="XP_031777035.1">
    <property type="nucleotide sequence ID" value="XM_031921175.1"/>
</dbReference>
<dbReference type="OrthoDB" id="9986793at2759"/>
<sequence length="212" mass="25110">MEYQNQQFLGSSKPKDEATFKNTGELNRHNCHYWSDVNPLWHRTVDNQHRWSLNVWCGIVNGYVIGPYFFNGNVNQHNFLEFLRDHLPGLLEEVDLETRQRIWVQLDGAPPHFARILRTFLNERYPNQWIGRGGPVAWPPNSPDLTSPDFYLWGYLKNTCYEQLQQDMMKRIRTDCAEIPRNVLLSTVRHFLRRIQLCIDANGRQFEHILNG</sequence>
<reference evidence="2" key="1">
    <citation type="submission" date="2021-01" db="UniProtKB">
        <authorList>
            <consortium name="EnsemblMetazoa"/>
        </authorList>
    </citation>
    <scope>IDENTIFICATION</scope>
</reference>
<organism evidence="2 3">
    <name type="scientific">Nasonia vitripennis</name>
    <name type="common">Parasitic wasp</name>
    <dbReference type="NCBI Taxonomy" id="7425"/>
    <lineage>
        <taxon>Eukaryota</taxon>
        <taxon>Metazoa</taxon>
        <taxon>Ecdysozoa</taxon>
        <taxon>Arthropoda</taxon>
        <taxon>Hexapoda</taxon>
        <taxon>Insecta</taxon>
        <taxon>Pterygota</taxon>
        <taxon>Neoptera</taxon>
        <taxon>Endopterygota</taxon>
        <taxon>Hymenoptera</taxon>
        <taxon>Apocrita</taxon>
        <taxon>Proctotrupomorpha</taxon>
        <taxon>Chalcidoidea</taxon>
        <taxon>Pteromalidae</taxon>
        <taxon>Pteromalinae</taxon>
        <taxon>Nasonia</taxon>
    </lineage>
</organism>
<dbReference type="AlphaFoldDB" id="A0A7M7PYA8"/>
<dbReference type="GeneID" id="116415815"/>
<dbReference type="EnsemblMetazoa" id="XM_031921175">
    <property type="protein sequence ID" value="XP_031777035"/>
    <property type="gene ID" value="LOC116415815"/>
</dbReference>
<evidence type="ECO:0000256" key="1">
    <source>
        <dbReference type="SAM" id="MobiDB-lite"/>
    </source>
</evidence>
<dbReference type="SMR" id="A0A7M7PYA8"/>
<name>A0A7M7PYA8_NASVI</name>
<dbReference type="GO" id="GO:0003676">
    <property type="term" value="F:nucleic acid binding"/>
    <property type="evidence" value="ECO:0007669"/>
    <property type="project" value="InterPro"/>
</dbReference>
<feature type="compositionally biased region" description="Polar residues" evidence="1">
    <location>
        <begin position="1"/>
        <end position="10"/>
    </location>
</feature>
<accession>A0A7M7PYA8</accession>
<evidence type="ECO:0000313" key="3">
    <source>
        <dbReference type="Proteomes" id="UP000002358"/>
    </source>
</evidence>
<dbReference type="Proteomes" id="UP000002358">
    <property type="component" value="Unassembled WGS sequence"/>
</dbReference>
<evidence type="ECO:0008006" key="4">
    <source>
        <dbReference type="Google" id="ProtNLM"/>
    </source>
</evidence>
<dbReference type="KEGG" id="nvi:116415815"/>